<feature type="transmembrane region" description="Helical" evidence="1">
    <location>
        <begin position="517"/>
        <end position="543"/>
    </location>
</feature>
<keyword evidence="1" id="KW-0812">Transmembrane</keyword>
<dbReference type="EMBL" id="JACBAF010002286">
    <property type="protein sequence ID" value="KAF7158674.1"/>
    <property type="molecule type" value="Genomic_DNA"/>
</dbReference>
<accession>A0A8H6PR98</accession>
<dbReference type="AlphaFoldDB" id="A0A8H6PR98"/>
<sequence>MAQTGRNLTSDSDSTLLQHKLKATRARGITSHRAGIAWSWFLITVPISVLSAVFLAVVFRFRVYHGDPPFQNLRLASEEDERNVFYVNLNSSVILFSTSWASSVAPMLSGFVLVLASFPIARRLSHDIQRGRVDRLPTPYQLSLTLKFVDGSILGAMWDWICYLLSWNKGSERQSPPLRAASSVALLATLLGLLVSAADTWLHLTTTTVAFTRVSPITNHTDYSFGLLPQCLQGNNSVAAQRVDATGPVCSVSLAATGSFLANATTSLQVMNNVSDQAAVYTYVDKHKVPYTYLGVPESASLSTRDFTARTYGARTQCQLISTKCALSNVASSVKFNCSAAFAGFINSPTLQAAFFDSASMSKNLRGNVRSNYGTGNPYYFALASMVNLSGGKTPNSTEFVQSLHGVPTYVLGCNTTIYDIDYDRLNNTVTRFLPTASNTSVSNIWQTSISQTQDWFPFFQQSVGTAVFSDTAQEFAEQVALALSKVTIALGADAVGGQPALAAQERESLLVARIPAAPLITMVVVCLLYVVCGLVLTAIAAWSARHEVPDVQARLTIAGLVADRFEDPGLRSDTDSVEKMFAEYAGKESKRVAIESVDRVGVYRYTTWQKPERSASEW</sequence>
<keyword evidence="1" id="KW-0472">Membrane</keyword>
<protein>
    <submittedName>
        <fullName evidence="2">Uncharacterized protein</fullName>
    </submittedName>
</protein>
<reference evidence="2" key="1">
    <citation type="submission" date="2020-06" db="EMBL/GenBank/DDBJ databases">
        <title>Draft genome sequences of strains closely related to Aspergillus parafelis and Aspergillus hiratsukae.</title>
        <authorList>
            <person name="Dos Santos R.A.C."/>
            <person name="Rivero-Menendez O."/>
            <person name="Steenwyk J.L."/>
            <person name="Mead M.E."/>
            <person name="Goldman G.H."/>
            <person name="Alastruey-Izquierdo A."/>
            <person name="Rokas A."/>
        </authorList>
    </citation>
    <scope>NUCLEOTIDE SEQUENCE</scope>
    <source>
        <strain evidence="2">CNM-CM6106</strain>
    </source>
</reference>
<dbReference type="Proteomes" id="UP000662466">
    <property type="component" value="Unassembled WGS sequence"/>
</dbReference>
<evidence type="ECO:0000313" key="2">
    <source>
        <dbReference type="EMBL" id="KAF7158674.1"/>
    </source>
</evidence>
<feature type="transmembrane region" description="Helical" evidence="1">
    <location>
        <begin position="35"/>
        <end position="59"/>
    </location>
</feature>
<proteinExistence type="predicted"/>
<comment type="caution">
    <text evidence="2">The sequence shown here is derived from an EMBL/GenBank/DDBJ whole genome shotgun (WGS) entry which is preliminary data.</text>
</comment>
<keyword evidence="1" id="KW-1133">Transmembrane helix</keyword>
<name>A0A8H6PR98_9EURO</name>
<feature type="transmembrane region" description="Helical" evidence="1">
    <location>
        <begin position="100"/>
        <end position="121"/>
    </location>
</feature>
<feature type="transmembrane region" description="Helical" evidence="1">
    <location>
        <begin position="178"/>
        <end position="198"/>
    </location>
</feature>
<organism evidence="2 3">
    <name type="scientific">Aspergillus hiratsukae</name>
    <dbReference type="NCBI Taxonomy" id="1194566"/>
    <lineage>
        <taxon>Eukaryota</taxon>
        <taxon>Fungi</taxon>
        <taxon>Dikarya</taxon>
        <taxon>Ascomycota</taxon>
        <taxon>Pezizomycotina</taxon>
        <taxon>Eurotiomycetes</taxon>
        <taxon>Eurotiomycetidae</taxon>
        <taxon>Eurotiales</taxon>
        <taxon>Aspergillaceae</taxon>
        <taxon>Aspergillus</taxon>
        <taxon>Aspergillus subgen. Fumigati</taxon>
    </lineage>
</organism>
<gene>
    <name evidence="2" type="ORF">CNMCM6106_005464</name>
</gene>
<evidence type="ECO:0000313" key="3">
    <source>
        <dbReference type="Proteomes" id="UP000662466"/>
    </source>
</evidence>
<evidence type="ECO:0000256" key="1">
    <source>
        <dbReference type="SAM" id="Phobius"/>
    </source>
</evidence>